<evidence type="ECO:0000313" key="2">
    <source>
        <dbReference type="Proteomes" id="UP000247523"/>
    </source>
</evidence>
<organism evidence="1 2">
    <name type="scientific">Lachnotalea glycerini</name>
    <dbReference type="NCBI Taxonomy" id="1763509"/>
    <lineage>
        <taxon>Bacteria</taxon>
        <taxon>Bacillati</taxon>
        <taxon>Bacillota</taxon>
        <taxon>Clostridia</taxon>
        <taxon>Lachnospirales</taxon>
        <taxon>Lachnospiraceae</taxon>
        <taxon>Lachnotalea</taxon>
    </lineage>
</organism>
<gene>
    <name evidence="1" type="ORF">C8E03_108197</name>
</gene>
<dbReference type="RefSeq" id="WP_110291466.1">
    <property type="nucleotide sequence ID" value="NZ_QICS01000008.1"/>
</dbReference>
<evidence type="ECO:0000313" key="1">
    <source>
        <dbReference type="EMBL" id="PXV88470.1"/>
    </source>
</evidence>
<comment type="caution">
    <text evidence="1">The sequence shown here is derived from an EMBL/GenBank/DDBJ whole genome shotgun (WGS) entry which is preliminary data.</text>
</comment>
<protein>
    <submittedName>
        <fullName evidence="1">Uncharacterized protein</fullName>
    </submittedName>
</protein>
<dbReference type="AlphaFoldDB" id="A0A318EQU3"/>
<sequence length="746" mass="85213">MHRASKDYKEQMKQEYRNRTYQIVSLGLINQDAQRSAYIKDKSPYTNYSDFSKLFNNVNDSFQYATLENNFTKVNGQQYFIPRTASQRYKNGLITSAMPVSSNVVIRIDFNTIDPLEIKGATIDFGENYPIDFKINGETGDTCIITNNDTGSFETDFIFEDTKYLIITVSKMRFTYNRVRIYSIQFGIGLAFNNNHIMSSKLNNYGSAISDSIYQSDFSVTINNRDMEFNVDNPASLINFLEENQDMTIYFGYELEDGTVEWIKTATLKVSAWESDDQTATIKAQDLLRELDDNYYKGQYYTNGITLYALAVLVLNDGAVEEKNRYIDPYLKKVTVRNPLPNVTHKEALQIIANAGRCVLSVNRDGQIQLKSSFIPDSSIISNGETSYSNVANTLNETVKQEYAEYTQNFTKVGSQQYFIPRNLQSSINTGYISSFVSDENGEFESNPVITRSLEASFKTYGIQLTFGGSLPSGFIVRTYLYDNIVESITITKDIDTSYILNYDFQEFDKISIEFVGTQEPFNRIHLNNFHFGDLTDYHITYNDMLSTPKANKLEKVKTLYISQNIYGKSSTLEQFVNEDVDVYLDDLERTFYFTSPVYNISIRLVDATSGGVSIIETGAYYVKCRFSGLTQTTKLRLVVEGYKYNITTLKLSKQLNNRGITKEWSNPLIDSQGHAADVLEWLGEYFTSDREYEISYRGEPAINITDIIYQENKYEDNMRVVVEESTLSNNGGALSGSLVTRKRVE</sequence>
<accession>A0A318EQU3</accession>
<name>A0A318EQU3_9FIRM</name>
<dbReference type="Proteomes" id="UP000247523">
    <property type="component" value="Unassembled WGS sequence"/>
</dbReference>
<dbReference type="EMBL" id="QICS01000008">
    <property type="protein sequence ID" value="PXV88470.1"/>
    <property type="molecule type" value="Genomic_DNA"/>
</dbReference>
<reference evidence="1 2" key="1">
    <citation type="submission" date="2018-05" db="EMBL/GenBank/DDBJ databases">
        <title>Genomic Encyclopedia of Type Strains, Phase IV (KMG-IV): sequencing the most valuable type-strain genomes for metagenomic binning, comparative biology and taxonomic classification.</title>
        <authorList>
            <person name="Goeker M."/>
        </authorList>
    </citation>
    <scope>NUCLEOTIDE SEQUENCE [LARGE SCALE GENOMIC DNA]</scope>
    <source>
        <strain evidence="1 2">DSM 28816</strain>
    </source>
</reference>
<proteinExistence type="predicted"/>